<organism evidence="4 5">
    <name type="scientific">Actinoplanes lobatus</name>
    <dbReference type="NCBI Taxonomy" id="113568"/>
    <lineage>
        <taxon>Bacteria</taxon>
        <taxon>Bacillati</taxon>
        <taxon>Actinomycetota</taxon>
        <taxon>Actinomycetes</taxon>
        <taxon>Micromonosporales</taxon>
        <taxon>Micromonosporaceae</taxon>
        <taxon>Actinoplanes</taxon>
    </lineage>
</organism>
<comment type="caution">
    <text evidence="4">The sequence shown here is derived from an EMBL/GenBank/DDBJ whole genome shotgun (WGS) entry which is preliminary data.</text>
</comment>
<evidence type="ECO:0000313" key="3">
    <source>
        <dbReference type="EMBL" id="GIE40133.1"/>
    </source>
</evidence>
<dbReference type="Proteomes" id="UP000631312">
    <property type="component" value="Unassembled WGS sequence"/>
</dbReference>
<keyword evidence="2" id="KW-0732">Signal</keyword>
<dbReference type="Proteomes" id="UP000590511">
    <property type="component" value="Unassembled WGS sequence"/>
</dbReference>
<dbReference type="PROSITE" id="PS51257">
    <property type="entry name" value="PROKAR_LIPOPROTEIN"/>
    <property type="match status" value="1"/>
</dbReference>
<protein>
    <recommendedName>
        <fullName evidence="7">Fibronectin type-III domain-containing protein</fullName>
    </recommendedName>
</protein>
<feature type="chain" id="PRO_5031232226" description="Fibronectin type-III domain-containing protein" evidence="2">
    <location>
        <begin position="22"/>
        <end position="186"/>
    </location>
</feature>
<proteinExistence type="predicted"/>
<dbReference type="SUPFAM" id="SSF49265">
    <property type="entry name" value="Fibronectin type III"/>
    <property type="match status" value="1"/>
</dbReference>
<evidence type="ECO:0008006" key="7">
    <source>
        <dbReference type="Google" id="ProtNLM"/>
    </source>
</evidence>
<dbReference type="EMBL" id="BOMP01000039">
    <property type="protein sequence ID" value="GIE40133.1"/>
    <property type="molecule type" value="Genomic_DNA"/>
</dbReference>
<feature type="compositionally biased region" description="Polar residues" evidence="1">
    <location>
        <begin position="49"/>
        <end position="71"/>
    </location>
</feature>
<feature type="region of interest" description="Disordered" evidence="1">
    <location>
        <begin position="49"/>
        <end position="73"/>
    </location>
</feature>
<evidence type="ECO:0000256" key="1">
    <source>
        <dbReference type="SAM" id="MobiDB-lite"/>
    </source>
</evidence>
<evidence type="ECO:0000313" key="5">
    <source>
        <dbReference type="Proteomes" id="UP000590511"/>
    </source>
</evidence>
<dbReference type="AlphaFoldDB" id="A0A7W7HD12"/>
<reference evidence="4 5" key="1">
    <citation type="submission" date="2020-08" db="EMBL/GenBank/DDBJ databases">
        <title>Sequencing the genomes of 1000 actinobacteria strains.</title>
        <authorList>
            <person name="Klenk H.-P."/>
        </authorList>
    </citation>
    <scope>NUCLEOTIDE SEQUENCE [LARGE SCALE GENOMIC DNA]</scope>
    <source>
        <strain evidence="4 5">DSM 43150</strain>
    </source>
</reference>
<accession>A0A7W7HD12</accession>
<dbReference type="InterPro" id="IPR036116">
    <property type="entry name" value="FN3_sf"/>
</dbReference>
<evidence type="ECO:0000256" key="2">
    <source>
        <dbReference type="SAM" id="SignalP"/>
    </source>
</evidence>
<dbReference type="RefSeq" id="WP_188120788.1">
    <property type="nucleotide sequence ID" value="NZ_BOMP01000039.1"/>
</dbReference>
<name>A0A7W7HD12_9ACTN</name>
<evidence type="ECO:0000313" key="6">
    <source>
        <dbReference type="Proteomes" id="UP000631312"/>
    </source>
</evidence>
<feature type="signal peptide" evidence="2">
    <location>
        <begin position="1"/>
        <end position="21"/>
    </location>
</feature>
<gene>
    <name evidence="3" type="ORF">Alo02nite_30310</name>
    <name evidence="4" type="ORF">BJ964_002444</name>
</gene>
<sequence length="186" mass="19408">MRHTRIAIALAATSLTLGGCAALGFGERTATTGGTARGGESWLLVEQGQATPSPSVTMGSASPTPEVSLSMPTPDPRCTKLWPRTDPALIPVRVTPGAGSLRVDWPTQFNSNYRVAAVPQKLVKGPQPQPVWQEVAPGSGCAVSATITGLTPGAAYIVWLDAPNTGRRLDGTRNLYSGRSGVVYPE</sequence>
<reference evidence="3 6" key="2">
    <citation type="submission" date="2021-01" db="EMBL/GenBank/DDBJ databases">
        <title>Whole genome shotgun sequence of Actinoplanes lobatus NBRC 12513.</title>
        <authorList>
            <person name="Komaki H."/>
            <person name="Tamura T."/>
        </authorList>
    </citation>
    <scope>NUCLEOTIDE SEQUENCE [LARGE SCALE GENOMIC DNA]</scope>
    <source>
        <strain evidence="3 6">NBRC 12513</strain>
    </source>
</reference>
<dbReference type="EMBL" id="JACHNC010000001">
    <property type="protein sequence ID" value="MBB4748283.1"/>
    <property type="molecule type" value="Genomic_DNA"/>
</dbReference>
<evidence type="ECO:0000313" key="4">
    <source>
        <dbReference type="EMBL" id="MBB4748283.1"/>
    </source>
</evidence>
<keyword evidence="6" id="KW-1185">Reference proteome</keyword>